<dbReference type="Pfam" id="PF08990">
    <property type="entry name" value="Docking"/>
    <property type="match status" value="1"/>
</dbReference>
<dbReference type="InterPro" id="IPR014043">
    <property type="entry name" value="Acyl_transferase_dom"/>
</dbReference>
<dbReference type="InterPro" id="IPR036299">
    <property type="entry name" value="Polyketide_synth_docking_sf"/>
</dbReference>
<dbReference type="GO" id="GO:0006633">
    <property type="term" value="P:fatty acid biosynthetic process"/>
    <property type="evidence" value="ECO:0007669"/>
    <property type="project" value="InterPro"/>
</dbReference>
<dbReference type="GO" id="GO:0031177">
    <property type="term" value="F:phosphopantetheine binding"/>
    <property type="evidence" value="ECO:0007669"/>
    <property type="project" value="InterPro"/>
</dbReference>
<sequence length="5237" mass="549055">MRNEDKLREYLKRVTTDLAQTRQRLRDAEDADREPIAIVGMSCRFPGEVTSPEELWSLLASGGDAIAPFPVDRGWDLDALCDPDEDRAGTSYVREGGFVSDVAAFDPAFFGISPREALVMDPQQRLLLETSWEALERGGIAPHTVRGERVGVFVGVMYQDYAALLGDVPEGAESFMATGTSNSVASGRVSYTLGLEGPALTVDTACSSSLVTLHLAAHSLRKGESTLALAGGVSVMATPTSFVEFSRQRGLAEDGRCKPFAEAADGTSFSEGAGMLVLERLSDARRNGHPVLAVVRGSAVNQDGASSGLTAPNGPSQQRVIRAALANAGLTTADIDAVEAHGTGTRLGDPIEAQALLATYGKDRSEGRPLWLGSIKSNIGHTQAAAGAAGIIKMVMALRHGTLPRTLHVDSPTSQVDWTTGSVRLLTDARPWESDGLRRAAVSSFGISGTNAHVILEQAEEAPAAEPARPLPSADPVPWVLSGRSEAAVRDMAGRLAEVIDAHDPRDVAATLLSRSLFEHRAVVAPDADALRALGTGEPSADVVTGRVVPGASRPVFVFPGQGAQWVGMASELLGVSPVFRESMEACRAALAPFVEWDFDAALGDPGLLSRVDVVQPVLWAVMVSLAAVWRSYGVEPAAVVGHSQGEIAAAVVAGGLSLEDGARVVALRSQAWLGLVGLGGMASVGLPADVVRERLTRWGDVLSIAAVNSPGACAVAGDPVALDELVETLTAEGVRARRIRGIDTAGHSAQVEPLRERLLSDLAPVSPRSGSVPFYSTVTGGLLDTAGLDTGYWYRNMREPVEFEAATRALAAAGHSVFIEVSAHPLLGSAVEATVDDAVTVGTLRRDEGGVRRLLLSLGEAHAHGVPVRWGLEGGHVDLPTYPFQRQRYWPEVSVAPLAPAAHALGDSDLWGALERGDLDLDEAARATLTSWRRDRTEKSTVDSWRYKIAWRPVAEPSTPTLTGRWLVLADASEGPAAETAQLALRALRDHGADAERATAAAEFEGQDIAGIVAALDLDGTLALARRMAAAQLTCPLWIVTRQGVSIGRSDPLGNAEHALVWGLGRVIGLEHAEFWGGLIDLPASLDDRAAARLARVLARVGDEDQLAVRPSGIFARRLVHAPLGDTPAPRDWRPTGTVLVTGGTGGVGAHVARWLAGRGADHLVLTSRRGENAPGAAELADELRAFGPRVTIAACDVADRDALASLLTSLADAGTPVRSVMHAAGTAPLVPLEETDAALLADVLAPKVEGTDHLHELLDGAPGAQPLDAFVLFSSNAGVWGGGGQGAYGAANAYLDAFAERRRAQGLPATSVAWGAWGEDGMAAAEDAALHLRRRGLLPMEPALAIAALQQAIDHEETFLSVADIDWERFATAFTATRPRPLLDELPAVRATLTAPTAEADTSADGTGLAARLRGLSGAERLRALEKLVSGHAAAVLGFADASDIEPGRAFRDIGFDSVTAVSMRNRLAAETGIKLPTTLVFDHPTSTAVARFLDTRLNGADAAAPATPAPVAIASDHDDPIAIVSMGCRFPGGVQSPEDFWELLAEGRDAVTVFPEDRGWDTDALYHPDPDHPGTSYTREAAFIPDVADFDAGFFGISPREALVMDPQQRLLLETAWEAFERAGITPDTLRGSQTGVFVGASSSNYATNLTRVPEGAEGYFLTGSASAVLSGRISYVLGLEGPAVTVDTACSSSLVALHWAAQALRQGECTLALVGGVAVMTNPGLFVEFSRQRGMAADGRCKPFAGAADGTGWGEGAGVLLLERLSEARRNGHPVLAVLRGSAVNQDGASNGITAPNGPSQQRVIRQALANSRLTPADIDVVEAHGTGTRLGDPIEAQALLATYGQDRDAERPVWLGSVKSNIGHTQTAAGTAGIIKIVMAMHAGVVPKTLHVDEPTPHVDWTEGAVALATDAVTWPETGRPRRAGVSAFGVSGTNVHVILEQAPEAELPERAERPGNATAPVVPVPISAATADALRAQAAHLLDRLDPDAELADLAYSLATSRAALDHRAVLAVASRAELDEELTALADGRSPAVTGPRGRGRLALVFSGQGSQRLGMGRELYDLFPVFADAFDAVCARLDGLLERPLRDVVFGDDAEALNRTEFTQAALFAVEVALHRLVESWGVRPEFLAGHSIGEIAAAHVAGVLSLDDACTLVAARGRLMGALPEGGAMVAVQAPESEVLPLLVEGVDLAAVNGPDSVVLSGDEDAVLAVAGRWKHKRLRVSHAFHSHLMDPMLEEFRSVAESLTYHPAHLPIAGQPESVDAEYWVRHVREAVRFHDAVESLRAEGVDTFLEIGPDGVLSALTDGIPTLRKDRQEPRALFEALGRVHAAGFEPDWEALFDGTGARRVALPTYAFQRERYWVESGGPGDVTAAGVGPAYHPLLGASVALADGRGLLLTGRLSQRSHPWLADHAVGGSALLAGTAFVELAVHAGDHVGCERLDELTLEAPLVIPERGDVILQVTVGDPDIEGRRTVAVHSRPDDAPLDIPWTRHATGHLDSAATPNAPAIGEWPPADATALTVDGLFDQLSAYGFDYGPTFQGLHAAWRKETPEGTEIYAEATLPTDDARHFGLHPALFDSALHALGLEALGGSGDVTGVGEGRLPFAWTGVRLHATGARTLRVRFTPRGAQGVTVHAEDPAGLPVVTVESLVLRSLAPDALRAAAPGRNDRLFTVDWVPAPTGGTPVEPVVIEDFALSDVHGSPEVVLAVVPPAASAAGSGSVVADAHRAAATTLDLLRGWLADERFASSRLAIATGPGLAHSVVSGLVRSAQTENPGRLVLVDTDGTGPDWPALLAVGEPQLRVRDGEITVPRLARAPLADAEPKALGPEGTVLLTGATGSLGALLARHLVTAHGVRDLVLVSRRGPAAEGADELLADLRVSGAEARLVACDAADRDALAALIATLPDLTAVLHTAGVLDDGIITSLTPERLATVLRAKVDAAWNLHELTRDRDLRAFVLYSSAAGIMGSPGQGNYAAANAFLDALAAHRHADGLPATSLAWGMWEQIGGMAGELADADAQRMSRSGVIPLTAQAGLTLFDDALATGRDLLVPMALDLPALSGQAASGLIPPVLRGLVRTPARRTADTGSVTAADLAERLAALAEDERAALLLDLVRTTVAAVLGHSGHQAVEPGRAFSDLGFDSLTAVELRNRLGTATGLRLPATLVFDYPSSDALARHLREELVGADAATPTAAVRKTGAATDEPIAIVAMACRFPGGVASPEDFWRLIDEGRDGITPFPGNRGWDLGRLYDPDPQRPGTSYTREGGFLHDVAEFDPVFFGISPREALSMDPQHRLLLETSWETFERAGIDPATLRGSRTGVFAGLMYHDYAHMLQQTPDGNDGHVGTGTSGSIASGRVSYTFGLEGPAVTVDTACSSSLVTLHLAAQALRSGECDLALAGGVSVMADPGVLIELSLQRALSPDGRSKAFSSTADGVGFSEGVGMLLVERLSDARRNGHPVLAVVRGTAVNQDGASNGITAPNGPSQQRVIRAALADAGLTTADVDAVEAHGTGTRLGDPIEAQALLATYGRDRDPENPLWLGSVKSNIGHTQAAAGAAGIIKMVMAMRHTTLPRTLHVAEPSDQVDWTAGAVELLTEARPWSTEGRPRRAAVSSFGVSGTNAHAVIEEAPRRSIPPRPSERPERPVPLALSGRSEAAVRDMAGRLAEVIDAHDPRDVAATLLSRPTWEYRAVVVSGAEGLDALSRGEPAAGVATGRVLSSASRPVFVFPGQGTQWAGMASQLLDVAPAFRESMEECRAALAPFVEWDLDQALVDPELLARVDVVQPVLWAVMVSLAAVWRSHGVEPAAVVGHSQGEIAAAVVAGGLSLDDGARVVALRSRASIGLVGRGGMASLGLPADVVRERLARWGDALSVAAVNSPEACAVAGDPAALDELVEIMSAEGVRARRIRGIHTAAHSAQVEPLRERLLSDFAPVAPRSGSVPFYSTVTGGPLDTAELDAGYWYRNMREPVEFEAATRALLADGFGAFIETSAHPVLGAALRETAEDTDVVALGTLRRDEGGPERLQLSLGEAFVHGVPVRWDIQSGRHIDLPTYPFQRQTYWPQAPTGWSGDVTAVGLGAAEHPLLGAAVALADSEGVLFTGRLSLEGHPWLGDHAVLDTTALPSTALVEIAAYAGRSQGCGTVEELTVEAPLVLPEQGGVSFQLTVSAPEGNGRRALTLHSRPDGDDMPWTRHLTGALGVSAGPAPEPLTAWPPPGAVELPLDGHYERLFADGIALGPAFQGLRAAWRDGDDVLADVALETPADAEPFDLHPALLDAALHPAALTGAGTTGLPAVWCGVRIHSVGAARLRVRITPTGDNTVRVTMADPTGQPVADVDSVTLRAPVAARQARRQESLFSIDWLPVTAEGDASDTALVSEGEPPTALRRLGLATVADLADLADPQGTVVLTCPTATGEPPHAVRETVGRALAQAQRWLADERFAASRLVVLTTGAVVADAGDPVDLAAAPVWGLLRSAQSEDPERFALLDLDADATPRAVAAALASGEPQVAVRGDTALAPRLARVTPDADESPAFDGTVLVTGALGALGSLVTRRLVTEHGARRLVLAGRRGPATEGAAELLATLNDLGAHASAVACDVADLDAASVLIGAIPDLTAVVHIAGVLDDGVIGSLTPEKVDRVLRPKVDAAWNLHELTRERDLKAFVLFSSAAGTLGGPGQGNYAAANAFLDALAHHRRAQGLPATSLAWGLWDERGDMAEQVADTDLGRINRSGIAPLSTDEGLALFATARRCDAPVLVPLRLELPALRAQAASGFIQPLLRGLVRAPARRAAAEPVTGLADRLAGLGAAERNETLMTLVRSLLASILGHRGGDAIDRDRGFLEHGVDSLAAVEFRNRLATATGLRLPTKLIFEHATPTALVRYLSDELGGAAAPAEPRAVRDDPADSIAAMYRRGCELGKFEEAQTLLRAVAEIPPAADTSLDSLAAMYRRANTTGRFDEAADLLMAASRVRPTFATPDELPKPLALTPFARGLEGPALVCLTSISALAGPHQYFKLSAALRAVAERDVSVLTAPGYAEGEPLADDLDALARAQAEAVMADYPDSGSFVLAGASAGGWLAHLTAAHLERAGVRPAGVIMLDTYPPTASDVTDTVRPGMIKEGNDREESFGHMDGLGLTSMGWYLRLFGGFWTPAQIDTPILLIRATEYMSDGTGPAPAAQEWQAWWSQPHEAVDVPGNHFTMLEEHAPTTAEAINAWLTKLPTT</sequence>
<dbReference type="Pfam" id="PF00550">
    <property type="entry name" value="PP-binding"/>
    <property type="match status" value="3"/>
</dbReference>
<feature type="domain" description="Carrier" evidence="10">
    <location>
        <begin position="3119"/>
        <end position="3194"/>
    </location>
</feature>
<keyword evidence="15" id="KW-1185">Reference proteome</keyword>
<feature type="region of interest" description="N-terminal hotdog fold" evidence="9">
    <location>
        <begin position="4096"/>
        <end position="4219"/>
    </location>
</feature>
<dbReference type="Pfam" id="PF00109">
    <property type="entry name" value="ketoacyl-synt"/>
    <property type="match status" value="3"/>
</dbReference>
<dbReference type="SUPFAM" id="SSF53901">
    <property type="entry name" value="Thiolase-like"/>
    <property type="match status" value="3"/>
</dbReference>
<feature type="active site" description="Proton acceptor; for dehydratase activity" evidence="9">
    <location>
        <position position="2420"/>
    </location>
</feature>
<dbReference type="InterPro" id="IPR049551">
    <property type="entry name" value="PKS_DH_C"/>
</dbReference>
<evidence type="ECO:0000256" key="4">
    <source>
        <dbReference type="ARBA" id="ARBA00022553"/>
    </source>
</evidence>
<dbReference type="InterPro" id="IPR057326">
    <property type="entry name" value="KR_dom"/>
</dbReference>
<dbReference type="Pfam" id="PF21089">
    <property type="entry name" value="PKS_DH_N"/>
    <property type="match status" value="2"/>
</dbReference>
<dbReference type="Pfam" id="PF22953">
    <property type="entry name" value="SpnB_Rossmann"/>
    <property type="match status" value="2"/>
</dbReference>
<keyword evidence="6" id="KW-0045">Antibiotic biosynthesis</keyword>
<evidence type="ECO:0000256" key="7">
    <source>
        <dbReference type="ARBA" id="ARBA00023268"/>
    </source>
</evidence>
<dbReference type="SMART" id="SM00827">
    <property type="entry name" value="PKS_AT"/>
    <property type="match status" value="3"/>
</dbReference>
<feature type="active site" description="Proton donor; for dehydratase activity" evidence="9">
    <location>
        <position position="4290"/>
    </location>
</feature>
<feature type="domain" description="Ketosynthase family 3 (KS3)" evidence="11">
    <location>
        <begin position="33"/>
        <end position="458"/>
    </location>
</feature>
<dbReference type="PANTHER" id="PTHR43775">
    <property type="entry name" value="FATTY ACID SYNTHASE"/>
    <property type="match status" value="1"/>
</dbReference>
<dbReference type="PROSITE" id="PS52019">
    <property type="entry name" value="PKS_MFAS_DH"/>
    <property type="match status" value="2"/>
</dbReference>
<dbReference type="FunFam" id="1.10.1200.10:FF:000007">
    <property type="entry name" value="Probable polyketide synthase pks17"/>
    <property type="match status" value="2"/>
</dbReference>
<feature type="domain" description="PKS/mFAS DH" evidence="12">
    <location>
        <begin position="2388"/>
        <end position="2670"/>
    </location>
</feature>
<dbReference type="InterPro" id="IPR036291">
    <property type="entry name" value="NAD(P)-bd_dom_sf"/>
</dbReference>
<dbReference type="Pfam" id="PF16197">
    <property type="entry name" value="KAsynt_C_assoc"/>
    <property type="match status" value="3"/>
</dbReference>
<dbReference type="InterPro" id="IPR029058">
    <property type="entry name" value="AB_hydrolase_fold"/>
</dbReference>
<dbReference type="InterPro" id="IPR016035">
    <property type="entry name" value="Acyl_Trfase/lysoPLipase"/>
</dbReference>
<dbReference type="SMART" id="SM00824">
    <property type="entry name" value="PKS_TE"/>
    <property type="match status" value="1"/>
</dbReference>
<evidence type="ECO:0000313" key="13">
    <source>
        <dbReference type="EMBL" id="RKN04701.1"/>
    </source>
</evidence>
<feature type="domain" description="Carrier" evidence="10">
    <location>
        <begin position="4826"/>
        <end position="4901"/>
    </location>
</feature>
<dbReference type="GO" id="GO:0004312">
    <property type="term" value="F:fatty acid synthase activity"/>
    <property type="evidence" value="ECO:0007669"/>
    <property type="project" value="TreeGrafter"/>
</dbReference>
<dbReference type="PROSITE" id="PS50075">
    <property type="entry name" value="CARRIER"/>
    <property type="match status" value="3"/>
</dbReference>
<dbReference type="InterPro" id="IPR036736">
    <property type="entry name" value="ACP-like_sf"/>
</dbReference>
<evidence type="ECO:0000256" key="1">
    <source>
        <dbReference type="ARBA" id="ARBA00001957"/>
    </source>
</evidence>
<dbReference type="SUPFAM" id="SSF101173">
    <property type="entry name" value="Docking domain B of the erythromycin polyketide synthase (DEBS)"/>
    <property type="match status" value="1"/>
</dbReference>
<dbReference type="Pfam" id="PF00975">
    <property type="entry name" value="Thioesterase"/>
    <property type="match status" value="1"/>
</dbReference>
<dbReference type="InterPro" id="IPR020841">
    <property type="entry name" value="PKS_Beta-ketoAc_synthase_dom"/>
</dbReference>
<feature type="active site" description="Proton acceptor; for dehydratase activity" evidence="9">
    <location>
        <position position="4128"/>
    </location>
</feature>
<organism evidence="13 16">
    <name type="scientific">Streptomyces radicis</name>
    <dbReference type="NCBI Taxonomy" id="1750517"/>
    <lineage>
        <taxon>Bacteria</taxon>
        <taxon>Bacillati</taxon>
        <taxon>Actinomycetota</taxon>
        <taxon>Actinomycetes</taxon>
        <taxon>Kitasatosporales</taxon>
        <taxon>Streptomycetaceae</taxon>
        <taxon>Streptomyces</taxon>
    </lineage>
</organism>
<evidence type="ECO:0000313" key="15">
    <source>
        <dbReference type="Proteomes" id="UP000268652"/>
    </source>
</evidence>
<evidence type="ECO:0000256" key="5">
    <source>
        <dbReference type="ARBA" id="ARBA00022679"/>
    </source>
</evidence>
<dbReference type="SUPFAM" id="SSF51735">
    <property type="entry name" value="NAD(P)-binding Rossmann-fold domains"/>
    <property type="match status" value="6"/>
</dbReference>
<dbReference type="InterPro" id="IPR006162">
    <property type="entry name" value="Ppantetheine_attach_site"/>
</dbReference>
<dbReference type="InterPro" id="IPR020807">
    <property type="entry name" value="PKS_DH"/>
</dbReference>
<dbReference type="PANTHER" id="PTHR43775:SF51">
    <property type="entry name" value="INACTIVE PHENOLPHTHIOCEROL SYNTHESIS POLYKETIDE SYNTHASE TYPE I PKS1-RELATED"/>
    <property type="match status" value="1"/>
</dbReference>
<proteinExistence type="predicted"/>
<dbReference type="InterPro" id="IPR013968">
    <property type="entry name" value="PKS_KR"/>
</dbReference>
<keyword evidence="4" id="KW-0597">Phosphoprotein</keyword>
<name>A0A3A9VUD0_9ACTN</name>
<comment type="caution">
    <text evidence="13">The sequence shown here is derived from an EMBL/GenBank/DDBJ whole genome shotgun (WGS) entry which is preliminary data.</text>
</comment>
<dbReference type="InterPro" id="IPR032821">
    <property type="entry name" value="PKS_assoc"/>
</dbReference>
<keyword evidence="7" id="KW-0511">Multifunctional enzyme</keyword>
<dbReference type="SMART" id="SM00825">
    <property type="entry name" value="PKS_KS"/>
    <property type="match status" value="3"/>
</dbReference>
<feature type="active site" description="Proton donor; for dehydratase activity" evidence="9">
    <location>
        <position position="2587"/>
    </location>
</feature>
<keyword evidence="5" id="KW-0808">Transferase</keyword>
<dbReference type="Gene3D" id="3.40.50.720">
    <property type="entry name" value="NAD(P)-binding Rossmann-like Domain"/>
    <property type="match status" value="3"/>
</dbReference>
<evidence type="ECO:0000259" key="12">
    <source>
        <dbReference type="PROSITE" id="PS52019"/>
    </source>
</evidence>
<dbReference type="Pfam" id="PF14765">
    <property type="entry name" value="PS-DH"/>
    <property type="match status" value="2"/>
</dbReference>
<dbReference type="InterPro" id="IPR049552">
    <property type="entry name" value="PKS_DH_N"/>
</dbReference>
<comment type="pathway">
    <text evidence="2">Antibiotic biosynthesis.</text>
</comment>
<dbReference type="PROSITE" id="PS00012">
    <property type="entry name" value="PHOSPHOPANTETHEINE"/>
    <property type="match status" value="1"/>
</dbReference>
<dbReference type="SUPFAM" id="SSF53474">
    <property type="entry name" value="alpha/beta-Hydrolases"/>
    <property type="match status" value="1"/>
</dbReference>
<dbReference type="GO" id="GO:0004315">
    <property type="term" value="F:3-oxoacyl-[acyl-carrier-protein] synthase activity"/>
    <property type="evidence" value="ECO:0007669"/>
    <property type="project" value="InterPro"/>
</dbReference>
<keyword evidence="8" id="KW-0012">Acyltransferase</keyword>
<dbReference type="SMART" id="SM00826">
    <property type="entry name" value="PKS_DH"/>
    <property type="match status" value="2"/>
</dbReference>
<dbReference type="InterPro" id="IPR014031">
    <property type="entry name" value="Ketoacyl_synth_C"/>
</dbReference>
<dbReference type="GO" id="GO:0033068">
    <property type="term" value="P:macrolide biosynthetic process"/>
    <property type="evidence" value="ECO:0007669"/>
    <property type="project" value="UniProtKB-ARBA"/>
</dbReference>
<dbReference type="Gene3D" id="3.10.129.110">
    <property type="entry name" value="Polyketide synthase dehydratase"/>
    <property type="match status" value="2"/>
</dbReference>
<protein>
    <submittedName>
        <fullName evidence="13">SDR family NAD(P)-dependent oxidoreductase</fullName>
    </submittedName>
</protein>
<evidence type="ECO:0000256" key="2">
    <source>
        <dbReference type="ARBA" id="ARBA00004792"/>
    </source>
</evidence>
<dbReference type="InterPro" id="IPR018201">
    <property type="entry name" value="Ketoacyl_synth_AS"/>
</dbReference>
<dbReference type="SUPFAM" id="SSF55048">
    <property type="entry name" value="Probable ACP-binding domain of malonyl-CoA ACP transacylase"/>
    <property type="match status" value="3"/>
</dbReference>
<dbReference type="SMART" id="SM00823">
    <property type="entry name" value="PKS_PP"/>
    <property type="match status" value="3"/>
</dbReference>
<accession>A0A3A9VUD0</accession>
<dbReference type="Gene3D" id="3.30.70.3290">
    <property type="match status" value="3"/>
</dbReference>
<dbReference type="InterPro" id="IPR050091">
    <property type="entry name" value="PKS_NRPS_Biosynth_Enz"/>
</dbReference>
<dbReference type="InterPro" id="IPR016039">
    <property type="entry name" value="Thiolase-like"/>
</dbReference>
<comment type="cofactor">
    <cofactor evidence="1">
        <name>pantetheine 4'-phosphate</name>
        <dbReference type="ChEBI" id="CHEBI:47942"/>
    </cofactor>
</comment>
<dbReference type="InterPro" id="IPR001227">
    <property type="entry name" value="Ac_transferase_dom_sf"/>
</dbReference>
<dbReference type="EMBL" id="RBDY01000031">
    <property type="protein sequence ID" value="RKN15633.1"/>
    <property type="molecule type" value="Genomic_DNA"/>
</dbReference>
<evidence type="ECO:0000259" key="11">
    <source>
        <dbReference type="PROSITE" id="PS52004"/>
    </source>
</evidence>
<keyword evidence="3" id="KW-0596">Phosphopantetheine</keyword>
<gene>
    <name evidence="14" type="ORF">D7318_27060</name>
    <name evidence="13" type="ORF">D7319_27655</name>
</gene>
<dbReference type="Gene3D" id="3.40.47.10">
    <property type="match status" value="3"/>
</dbReference>
<dbReference type="InterPro" id="IPR055123">
    <property type="entry name" value="SpnB-like_Rossmann"/>
</dbReference>
<dbReference type="PROSITE" id="PS00606">
    <property type="entry name" value="KS3_1"/>
    <property type="match status" value="3"/>
</dbReference>
<evidence type="ECO:0000313" key="14">
    <source>
        <dbReference type="EMBL" id="RKN15633.1"/>
    </source>
</evidence>
<evidence type="ECO:0000313" key="16">
    <source>
        <dbReference type="Proteomes" id="UP000275024"/>
    </source>
</evidence>
<feature type="domain" description="Ketosynthase family 3 (KS3)" evidence="11">
    <location>
        <begin position="1521"/>
        <end position="1947"/>
    </location>
</feature>
<dbReference type="FunFam" id="3.40.47.10:FF:000019">
    <property type="entry name" value="Polyketide synthase type I"/>
    <property type="match status" value="3"/>
</dbReference>
<dbReference type="InterPro" id="IPR042104">
    <property type="entry name" value="PKS_dehydratase_sf"/>
</dbReference>
<dbReference type="OrthoDB" id="9778690at2"/>
<dbReference type="FunFam" id="3.40.366.10:FF:000002">
    <property type="entry name" value="Probable polyketide synthase 2"/>
    <property type="match status" value="2"/>
</dbReference>
<dbReference type="InterPro" id="IPR049900">
    <property type="entry name" value="PKS_mFAS_DH"/>
</dbReference>
<evidence type="ECO:0000256" key="9">
    <source>
        <dbReference type="PROSITE-ProRule" id="PRU01363"/>
    </source>
</evidence>
<dbReference type="CDD" id="cd00833">
    <property type="entry name" value="PKS"/>
    <property type="match status" value="3"/>
</dbReference>
<dbReference type="SUPFAM" id="SSF47336">
    <property type="entry name" value="ACP-like"/>
    <property type="match status" value="3"/>
</dbReference>
<dbReference type="CDD" id="cd08956">
    <property type="entry name" value="KR_3_FAS_SDR_x"/>
    <property type="match status" value="2"/>
</dbReference>
<reference evidence="15 16" key="1">
    <citation type="submission" date="2018-09" db="EMBL/GenBank/DDBJ databases">
        <title>Streptomyces sp. nov. DS1-2, an endophytic actinomycete isolated from roots of Dendrobium scabrilingue.</title>
        <authorList>
            <person name="Kuncharoen N."/>
            <person name="Kudo T."/>
            <person name="Ohkuma M."/>
            <person name="Yuki M."/>
            <person name="Tanasupawat S."/>
        </authorList>
    </citation>
    <scope>NUCLEOTIDE SEQUENCE [LARGE SCALE GENOMIC DNA]</scope>
    <source>
        <strain evidence="13 16">AZ1-7</strain>
        <strain evidence="14 15">DS1-2</strain>
    </source>
</reference>
<evidence type="ECO:0000256" key="6">
    <source>
        <dbReference type="ARBA" id="ARBA00023194"/>
    </source>
</evidence>
<dbReference type="Proteomes" id="UP000268652">
    <property type="component" value="Unassembled WGS sequence"/>
</dbReference>
<dbReference type="Proteomes" id="UP000275024">
    <property type="component" value="Unassembled WGS sequence"/>
</dbReference>
<dbReference type="InterPro" id="IPR015083">
    <property type="entry name" value="NorB/c/GfsB-D-like_docking"/>
</dbReference>
<feature type="region of interest" description="C-terminal hotdog fold" evidence="9">
    <location>
        <begin position="4231"/>
        <end position="4405"/>
    </location>
</feature>
<feature type="region of interest" description="N-terminal hotdog fold" evidence="9">
    <location>
        <begin position="2388"/>
        <end position="2513"/>
    </location>
</feature>
<dbReference type="InterPro" id="IPR014030">
    <property type="entry name" value="Ketoacyl_synth_N"/>
</dbReference>
<dbReference type="Pfam" id="PF02801">
    <property type="entry name" value="Ketoacyl-synt_C"/>
    <property type="match status" value="3"/>
</dbReference>
<dbReference type="InterPro" id="IPR020802">
    <property type="entry name" value="TesA-like"/>
</dbReference>
<dbReference type="SMART" id="SM00822">
    <property type="entry name" value="PKS_KR"/>
    <property type="match status" value="3"/>
</dbReference>
<evidence type="ECO:0000259" key="10">
    <source>
        <dbReference type="PROSITE" id="PS50075"/>
    </source>
</evidence>
<dbReference type="InterPro" id="IPR009081">
    <property type="entry name" value="PP-bd_ACP"/>
</dbReference>
<dbReference type="InterPro" id="IPR020806">
    <property type="entry name" value="PKS_PP-bd"/>
</dbReference>
<feature type="region of interest" description="C-terminal hotdog fold" evidence="9">
    <location>
        <begin position="2525"/>
        <end position="2670"/>
    </location>
</feature>
<evidence type="ECO:0000256" key="8">
    <source>
        <dbReference type="ARBA" id="ARBA00023315"/>
    </source>
</evidence>
<dbReference type="SMART" id="SM01294">
    <property type="entry name" value="PKS_PP_betabranch"/>
    <property type="match status" value="3"/>
</dbReference>
<dbReference type="EMBL" id="RBDX01000033">
    <property type="protein sequence ID" value="RKN04701.1"/>
    <property type="molecule type" value="Genomic_DNA"/>
</dbReference>
<dbReference type="Pfam" id="PF08659">
    <property type="entry name" value="KR"/>
    <property type="match status" value="3"/>
</dbReference>
<dbReference type="Gene3D" id="3.40.50.1820">
    <property type="entry name" value="alpha/beta hydrolase"/>
    <property type="match status" value="1"/>
</dbReference>
<dbReference type="Gene3D" id="3.40.366.10">
    <property type="entry name" value="Malonyl-Coenzyme A Acyl Carrier Protein, domain 2"/>
    <property type="match status" value="3"/>
</dbReference>
<feature type="domain" description="Carrier" evidence="10">
    <location>
        <begin position="1425"/>
        <end position="1500"/>
    </location>
</feature>
<dbReference type="SUPFAM" id="SSF52151">
    <property type="entry name" value="FabD/lysophospholipase-like"/>
    <property type="match status" value="3"/>
</dbReference>
<feature type="domain" description="PKS/mFAS DH" evidence="12">
    <location>
        <begin position="4096"/>
        <end position="4405"/>
    </location>
</feature>
<dbReference type="InterPro" id="IPR016036">
    <property type="entry name" value="Malonyl_transacylase_ACP-bd"/>
</dbReference>
<dbReference type="Gene3D" id="1.10.1200.10">
    <property type="entry name" value="ACP-like"/>
    <property type="match status" value="3"/>
</dbReference>
<dbReference type="PROSITE" id="PS52004">
    <property type="entry name" value="KS3_2"/>
    <property type="match status" value="3"/>
</dbReference>
<dbReference type="Pfam" id="PF00698">
    <property type="entry name" value="Acyl_transf_1"/>
    <property type="match status" value="3"/>
</dbReference>
<dbReference type="InterPro" id="IPR001031">
    <property type="entry name" value="Thioesterase"/>
</dbReference>
<dbReference type="NCBIfam" id="NF045894">
    <property type="entry name" value="PKS_plus_SDR"/>
    <property type="match status" value="1"/>
</dbReference>
<dbReference type="CDD" id="cd08952">
    <property type="entry name" value="KR_1_SDR_x"/>
    <property type="match status" value="1"/>
</dbReference>
<feature type="domain" description="Ketosynthase family 3 (KS3)" evidence="11">
    <location>
        <begin position="3214"/>
        <end position="3640"/>
    </location>
</feature>
<evidence type="ECO:0000256" key="3">
    <source>
        <dbReference type="ARBA" id="ARBA00022450"/>
    </source>
</evidence>